<evidence type="ECO:0000256" key="1">
    <source>
        <dbReference type="ARBA" id="ARBA00004429"/>
    </source>
</evidence>
<feature type="transmembrane region" description="Helical" evidence="9">
    <location>
        <begin position="20"/>
        <end position="45"/>
    </location>
</feature>
<accession>A0A2V3UI82</accession>
<dbReference type="OrthoDB" id="7341446at2"/>
<feature type="transmembrane region" description="Helical" evidence="9">
    <location>
        <begin position="191"/>
        <end position="214"/>
    </location>
</feature>
<protein>
    <submittedName>
        <fullName evidence="11">Amino acid ABC transporter membrane protein 1 (PAAT family)</fullName>
    </submittedName>
</protein>
<evidence type="ECO:0000313" key="12">
    <source>
        <dbReference type="Proteomes" id="UP000248021"/>
    </source>
</evidence>
<organism evidence="11 12">
    <name type="scientific">Chelatococcus asaccharovorans</name>
    <dbReference type="NCBI Taxonomy" id="28210"/>
    <lineage>
        <taxon>Bacteria</taxon>
        <taxon>Pseudomonadati</taxon>
        <taxon>Pseudomonadota</taxon>
        <taxon>Alphaproteobacteria</taxon>
        <taxon>Hyphomicrobiales</taxon>
        <taxon>Chelatococcaceae</taxon>
        <taxon>Chelatococcus</taxon>
    </lineage>
</organism>
<evidence type="ECO:0000256" key="5">
    <source>
        <dbReference type="ARBA" id="ARBA00022692"/>
    </source>
</evidence>
<dbReference type="CDD" id="cd06261">
    <property type="entry name" value="TM_PBP2"/>
    <property type="match status" value="1"/>
</dbReference>
<keyword evidence="4" id="KW-1003">Cell membrane</keyword>
<keyword evidence="12" id="KW-1185">Reference proteome</keyword>
<dbReference type="InterPro" id="IPR043429">
    <property type="entry name" value="ArtM/GltK/GlnP/TcyL/YhdX-like"/>
</dbReference>
<keyword evidence="7 9" id="KW-1133">Transmembrane helix</keyword>
<keyword evidence="3 9" id="KW-0813">Transport</keyword>
<dbReference type="PANTHER" id="PTHR30614:SF0">
    <property type="entry name" value="L-CYSTINE TRANSPORT SYSTEM PERMEASE PROTEIN TCYL"/>
    <property type="match status" value="1"/>
</dbReference>
<dbReference type="Proteomes" id="UP000248021">
    <property type="component" value="Unassembled WGS sequence"/>
</dbReference>
<keyword evidence="5 9" id="KW-0812">Transmembrane</keyword>
<comment type="caution">
    <text evidence="11">The sequence shown here is derived from an EMBL/GenBank/DDBJ whole genome shotgun (WGS) entry which is preliminary data.</text>
</comment>
<dbReference type="GO" id="GO:0043190">
    <property type="term" value="C:ATP-binding cassette (ABC) transporter complex"/>
    <property type="evidence" value="ECO:0007669"/>
    <property type="project" value="InterPro"/>
</dbReference>
<dbReference type="InterPro" id="IPR000515">
    <property type="entry name" value="MetI-like"/>
</dbReference>
<dbReference type="EMBL" id="QJJK01000001">
    <property type="protein sequence ID" value="PXW65072.1"/>
    <property type="molecule type" value="Genomic_DNA"/>
</dbReference>
<keyword evidence="8 9" id="KW-0472">Membrane</keyword>
<evidence type="ECO:0000256" key="4">
    <source>
        <dbReference type="ARBA" id="ARBA00022475"/>
    </source>
</evidence>
<sequence>MFDYTFLWPLVWAEWPQLLAGARVTLEITILSMAVATVAAFPLALARRAGKGLSCQAATIWVEAARNTPCLVQIYMVYFGLGALGLHIGSYFAVLGAITFNNTGYLAEMFRGGLNAVAPQQFNAGRSLGLTAFQTYKNIIFPQVFRIVYFPFVNQITWAMLNSSLGMIIGLRELTGATQMAQSVSFRTFEFFVVAAGLYYAIAKSVQILARVVAWRAFRRA</sequence>
<dbReference type="RefSeq" id="WP_110373070.1">
    <property type="nucleotide sequence ID" value="NZ_JAHBRY010000001.1"/>
</dbReference>
<evidence type="ECO:0000259" key="10">
    <source>
        <dbReference type="PROSITE" id="PS50928"/>
    </source>
</evidence>
<reference evidence="11 12" key="1">
    <citation type="submission" date="2018-05" db="EMBL/GenBank/DDBJ databases">
        <title>Genomic Encyclopedia of Type Strains, Phase IV (KMG-IV): sequencing the most valuable type-strain genomes for metagenomic binning, comparative biology and taxonomic classification.</title>
        <authorList>
            <person name="Goeker M."/>
        </authorList>
    </citation>
    <scope>NUCLEOTIDE SEQUENCE [LARGE SCALE GENOMIC DNA]</scope>
    <source>
        <strain evidence="11 12">DSM 6462</strain>
    </source>
</reference>
<dbReference type="SUPFAM" id="SSF161098">
    <property type="entry name" value="MetI-like"/>
    <property type="match status" value="1"/>
</dbReference>
<comment type="subcellular location">
    <subcellularLocation>
        <location evidence="1">Cell inner membrane</location>
        <topology evidence="1">Multi-pass membrane protein</topology>
    </subcellularLocation>
    <subcellularLocation>
        <location evidence="9">Cell membrane</location>
        <topology evidence="9">Multi-pass membrane protein</topology>
    </subcellularLocation>
</comment>
<proteinExistence type="inferred from homology"/>
<dbReference type="InterPro" id="IPR035906">
    <property type="entry name" value="MetI-like_sf"/>
</dbReference>
<evidence type="ECO:0000256" key="8">
    <source>
        <dbReference type="ARBA" id="ARBA00023136"/>
    </source>
</evidence>
<dbReference type="Gene3D" id="1.10.3720.10">
    <property type="entry name" value="MetI-like"/>
    <property type="match status" value="1"/>
</dbReference>
<evidence type="ECO:0000256" key="9">
    <source>
        <dbReference type="RuleBase" id="RU363032"/>
    </source>
</evidence>
<dbReference type="PANTHER" id="PTHR30614">
    <property type="entry name" value="MEMBRANE COMPONENT OF AMINO ACID ABC TRANSPORTER"/>
    <property type="match status" value="1"/>
</dbReference>
<evidence type="ECO:0000256" key="6">
    <source>
        <dbReference type="ARBA" id="ARBA00022970"/>
    </source>
</evidence>
<dbReference type="Pfam" id="PF00528">
    <property type="entry name" value="BPD_transp_1"/>
    <property type="match status" value="1"/>
</dbReference>
<dbReference type="AlphaFoldDB" id="A0A2V3UI82"/>
<dbReference type="GO" id="GO:0015184">
    <property type="term" value="F:L-cystine transmembrane transporter activity"/>
    <property type="evidence" value="ECO:0007669"/>
    <property type="project" value="TreeGrafter"/>
</dbReference>
<dbReference type="NCBIfam" id="TIGR01726">
    <property type="entry name" value="HEQRo_perm_3TM"/>
    <property type="match status" value="1"/>
</dbReference>
<evidence type="ECO:0000256" key="7">
    <source>
        <dbReference type="ARBA" id="ARBA00022989"/>
    </source>
</evidence>
<keyword evidence="6" id="KW-0029">Amino-acid transport</keyword>
<comment type="similarity">
    <text evidence="2">Belongs to the binding-protein-dependent transport system permease family. HisMQ subfamily.</text>
</comment>
<dbReference type="PROSITE" id="PS50928">
    <property type="entry name" value="ABC_TM1"/>
    <property type="match status" value="1"/>
</dbReference>
<dbReference type="InterPro" id="IPR010065">
    <property type="entry name" value="AA_ABC_transptr_permease_3TM"/>
</dbReference>
<feature type="domain" description="ABC transmembrane type-1" evidence="10">
    <location>
        <begin position="22"/>
        <end position="210"/>
    </location>
</feature>
<evidence type="ECO:0000256" key="2">
    <source>
        <dbReference type="ARBA" id="ARBA00010072"/>
    </source>
</evidence>
<evidence type="ECO:0000313" key="11">
    <source>
        <dbReference type="EMBL" id="PXW65072.1"/>
    </source>
</evidence>
<evidence type="ECO:0000256" key="3">
    <source>
        <dbReference type="ARBA" id="ARBA00022448"/>
    </source>
</evidence>
<name>A0A2V3UI82_9HYPH</name>
<gene>
    <name evidence="11" type="ORF">C7450_101835</name>
</gene>